<dbReference type="Gene3D" id="1.10.357.10">
    <property type="entry name" value="Tetracycline Repressor, domain 2"/>
    <property type="match status" value="1"/>
</dbReference>
<reference evidence="6 7" key="1">
    <citation type="journal article" date="2015" name="Environ. Microbiol.">
        <title>Methane oxidation coupled to nitrate reduction under hypoxia by the Gammaproteobacterium Methylomonas denitrificans, sp. nov. type strain FJG1.</title>
        <authorList>
            <person name="Kits K.D."/>
            <person name="Klotz M.G."/>
            <person name="Stein L.Y."/>
        </authorList>
    </citation>
    <scope>NUCLEOTIDE SEQUENCE [LARGE SCALE GENOMIC DNA]</scope>
    <source>
        <strain evidence="6 7">FJG1</strain>
    </source>
</reference>
<dbReference type="OrthoDB" id="7223515at2"/>
<evidence type="ECO:0000256" key="3">
    <source>
        <dbReference type="ARBA" id="ARBA00023163"/>
    </source>
</evidence>
<dbReference type="InterPro" id="IPR001647">
    <property type="entry name" value="HTH_TetR"/>
</dbReference>
<evidence type="ECO:0000313" key="6">
    <source>
        <dbReference type="EMBL" id="AMK79023.1"/>
    </source>
</evidence>
<sequence length="209" mass="23599">MARRSEHSQEQIKEMVLVAAETIVVEDGYNALTVRKIAMEIGYTVGSIYMVFANMNDLLTHVKGRTLDELAKQLTDCVPSASVEQHILTLAETYLNFAAQHFNRWRMIFDIQSEEPQPEWYLQKVEQMFAIVEVLFIQLTPGSSQEQSRLAARTLWSGVHGICILSLTAKPQVSDIEASKLSVDLLVQTFIHGWKTLAPLQVNAKPPEK</sequence>
<dbReference type="KEGG" id="mdn:JT25_021480"/>
<dbReference type="Pfam" id="PF00440">
    <property type="entry name" value="TetR_N"/>
    <property type="match status" value="1"/>
</dbReference>
<keyword evidence="7" id="KW-1185">Reference proteome</keyword>
<dbReference type="SUPFAM" id="SSF46689">
    <property type="entry name" value="Homeodomain-like"/>
    <property type="match status" value="1"/>
</dbReference>
<keyword evidence="2 4" id="KW-0238">DNA-binding</keyword>
<evidence type="ECO:0000313" key="7">
    <source>
        <dbReference type="Proteomes" id="UP000030512"/>
    </source>
</evidence>
<dbReference type="Pfam" id="PF13305">
    <property type="entry name" value="TetR_C_33"/>
    <property type="match status" value="1"/>
</dbReference>
<protein>
    <submittedName>
        <fullName evidence="6">TetR family transcriptional regulator</fullName>
    </submittedName>
</protein>
<dbReference type="PANTHER" id="PTHR30055">
    <property type="entry name" value="HTH-TYPE TRANSCRIPTIONAL REGULATOR RUTR"/>
    <property type="match status" value="1"/>
</dbReference>
<dbReference type="GO" id="GO:0003700">
    <property type="term" value="F:DNA-binding transcription factor activity"/>
    <property type="evidence" value="ECO:0007669"/>
    <property type="project" value="TreeGrafter"/>
</dbReference>
<dbReference type="PROSITE" id="PS50977">
    <property type="entry name" value="HTH_TETR_2"/>
    <property type="match status" value="1"/>
</dbReference>
<dbReference type="EMBL" id="CP014476">
    <property type="protein sequence ID" value="AMK79023.1"/>
    <property type="molecule type" value="Genomic_DNA"/>
</dbReference>
<dbReference type="PANTHER" id="PTHR30055:SF234">
    <property type="entry name" value="HTH-TYPE TRANSCRIPTIONAL REGULATOR BETI"/>
    <property type="match status" value="1"/>
</dbReference>
<dbReference type="InterPro" id="IPR050109">
    <property type="entry name" value="HTH-type_TetR-like_transc_reg"/>
</dbReference>
<gene>
    <name evidence="6" type="ORF">JT25_021480</name>
</gene>
<dbReference type="GO" id="GO:0000976">
    <property type="term" value="F:transcription cis-regulatory region binding"/>
    <property type="evidence" value="ECO:0007669"/>
    <property type="project" value="TreeGrafter"/>
</dbReference>
<evidence type="ECO:0000256" key="2">
    <source>
        <dbReference type="ARBA" id="ARBA00023125"/>
    </source>
</evidence>
<keyword evidence="1" id="KW-0805">Transcription regulation</keyword>
<proteinExistence type="predicted"/>
<organism evidence="6 7">
    <name type="scientific">Methylomonas denitrificans</name>
    <dbReference type="NCBI Taxonomy" id="1538553"/>
    <lineage>
        <taxon>Bacteria</taxon>
        <taxon>Pseudomonadati</taxon>
        <taxon>Pseudomonadota</taxon>
        <taxon>Gammaproteobacteria</taxon>
        <taxon>Methylococcales</taxon>
        <taxon>Methylococcaceae</taxon>
        <taxon>Methylomonas</taxon>
    </lineage>
</organism>
<dbReference type="RefSeq" id="WP_036277836.1">
    <property type="nucleotide sequence ID" value="NZ_CP014476.1"/>
</dbReference>
<dbReference type="STRING" id="1538553.JT25_021480"/>
<evidence type="ECO:0000256" key="4">
    <source>
        <dbReference type="PROSITE-ProRule" id="PRU00335"/>
    </source>
</evidence>
<evidence type="ECO:0000256" key="1">
    <source>
        <dbReference type="ARBA" id="ARBA00023015"/>
    </source>
</evidence>
<keyword evidence="3" id="KW-0804">Transcription</keyword>
<accession>A0A140E6J9</accession>
<feature type="DNA-binding region" description="H-T-H motif" evidence="4">
    <location>
        <begin position="33"/>
        <end position="52"/>
    </location>
</feature>
<name>A0A140E6J9_9GAMM</name>
<dbReference type="InterPro" id="IPR036271">
    <property type="entry name" value="Tet_transcr_reg_TetR-rel_C_sf"/>
</dbReference>
<evidence type="ECO:0000259" key="5">
    <source>
        <dbReference type="PROSITE" id="PS50977"/>
    </source>
</evidence>
<dbReference type="AlphaFoldDB" id="A0A140E6J9"/>
<dbReference type="SUPFAM" id="SSF48498">
    <property type="entry name" value="Tetracyclin repressor-like, C-terminal domain"/>
    <property type="match status" value="1"/>
</dbReference>
<feature type="domain" description="HTH tetR-type" evidence="5">
    <location>
        <begin position="10"/>
        <end position="70"/>
    </location>
</feature>
<dbReference type="InterPro" id="IPR025996">
    <property type="entry name" value="MT1864/Rv1816-like_C"/>
</dbReference>
<dbReference type="InterPro" id="IPR009057">
    <property type="entry name" value="Homeodomain-like_sf"/>
</dbReference>
<dbReference type="Proteomes" id="UP000030512">
    <property type="component" value="Chromosome"/>
</dbReference>